<dbReference type="PANTHER" id="PTHR45784">
    <property type="entry name" value="C-TYPE LECTIN DOMAIN FAMILY 20 MEMBER A-RELATED"/>
    <property type="match status" value="1"/>
</dbReference>
<feature type="domain" description="C-type lectin" evidence="2">
    <location>
        <begin position="140"/>
        <end position="252"/>
    </location>
</feature>
<feature type="domain" description="C-type lectin" evidence="2">
    <location>
        <begin position="23"/>
        <end position="118"/>
    </location>
</feature>
<keyword evidence="4" id="KW-1185">Reference proteome</keyword>
<feature type="domain" description="C-type lectin" evidence="2">
    <location>
        <begin position="263"/>
        <end position="363"/>
    </location>
</feature>
<evidence type="ECO:0000313" key="3">
    <source>
        <dbReference type="EMBL" id="KAK1790216.1"/>
    </source>
</evidence>
<dbReference type="SUPFAM" id="SSF56436">
    <property type="entry name" value="C-type lectin-like"/>
    <property type="match status" value="3"/>
</dbReference>
<dbReference type="InterPro" id="IPR016187">
    <property type="entry name" value="CTDL_fold"/>
</dbReference>
<dbReference type="EMBL" id="JAROKS010000021">
    <property type="protein sequence ID" value="KAK1790216.1"/>
    <property type="molecule type" value="Genomic_DNA"/>
</dbReference>
<name>A0AAD9DQD9_9TELE</name>
<keyword evidence="1" id="KW-1015">Disulfide bond</keyword>
<evidence type="ECO:0000259" key="2">
    <source>
        <dbReference type="PROSITE" id="PS50041"/>
    </source>
</evidence>
<comment type="caution">
    <text evidence="3">The sequence shown here is derived from an EMBL/GenBank/DDBJ whole genome shotgun (WGS) entry which is preliminary data.</text>
</comment>
<organism evidence="3 4">
    <name type="scientific">Electrophorus voltai</name>
    <dbReference type="NCBI Taxonomy" id="2609070"/>
    <lineage>
        <taxon>Eukaryota</taxon>
        <taxon>Metazoa</taxon>
        <taxon>Chordata</taxon>
        <taxon>Craniata</taxon>
        <taxon>Vertebrata</taxon>
        <taxon>Euteleostomi</taxon>
        <taxon>Actinopterygii</taxon>
        <taxon>Neopterygii</taxon>
        <taxon>Teleostei</taxon>
        <taxon>Ostariophysi</taxon>
        <taxon>Gymnotiformes</taxon>
        <taxon>Gymnotoidei</taxon>
        <taxon>Gymnotidae</taxon>
        <taxon>Electrophorus</taxon>
    </lineage>
</organism>
<dbReference type="Pfam" id="PF00059">
    <property type="entry name" value="Lectin_C"/>
    <property type="match status" value="3"/>
</dbReference>
<gene>
    <name evidence="3" type="ORF">P4O66_014132</name>
</gene>
<dbReference type="PROSITE" id="PS00615">
    <property type="entry name" value="C_TYPE_LECTIN_1"/>
    <property type="match status" value="1"/>
</dbReference>
<proteinExistence type="predicted"/>
<reference evidence="3" key="1">
    <citation type="submission" date="2023-03" db="EMBL/GenBank/DDBJ databases">
        <title>Electrophorus voltai genome.</title>
        <authorList>
            <person name="Bian C."/>
        </authorList>
    </citation>
    <scope>NUCLEOTIDE SEQUENCE</scope>
    <source>
        <strain evidence="3">CB-2022</strain>
        <tissue evidence="3">Muscle</tissue>
    </source>
</reference>
<dbReference type="InterPro" id="IPR001304">
    <property type="entry name" value="C-type_lectin-like"/>
</dbReference>
<sequence>MCCAAMKLKIVLSNHFMAAGMYHSYHLVLEKMAWYDAQRYCRVNYTDLVSIRNQKQNEEVMLKGEKSSMPFWIGLLCDVWEWADGGLSAYRNWGTGQPRSESDCVCIETSKWISVPCNSYINSALCYRSNRTVVSAAVRSRLRTFHIIGDVSLTQSEAQAVCRRNYTDLVTVHSEEENTVLANLTKMVYPSTAWIGLYRNQPSCKWSNGDAVTFRNMTGNMTCGTGANCVAMKADGGWETFECTEKRDFMCYKYDGIRSMLSYHLVLEKMAWYDAQQYCREIYTDLVSIKDQEQNEEVKLKGKNSIMSFWIGLLCDDWEWADGGLSGYRNWRGNNSQPFSCVELVKEEWSPAECNDPAYALCYSTSIHVSDDSMSWERALDYCKENNRTGLLCIDSDLDQKEVESELRRNKVSGPVDK</sequence>
<feature type="non-terminal residue" evidence="3">
    <location>
        <position position="1"/>
    </location>
</feature>
<evidence type="ECO:0000256" key="1">
    <source>
        <dbReference type="ARBA" id="ARBA00023157"/>
    </source>
</evidence>
<accession>A0AAD9DQD9</accession>
<dbReference type="PANTHER" id="PTHR45784:SF3">
    <property type="entry name" value="C-TYPE LECTIN DOMAIN FAMILY 4 MEMBER K-LIKE-RELATED"/>
    <property type="match status" value="1"/>
</dbReference>
<evidence type="ECO:0000313" key="4">
    <source>
        <dbReference type="Proteomes" id="UP001239994"/>
    </source>
</evidence>
<protein>
    <recommendedName>
        <fullName evidence="2">C-type lectin domain-containing protein</fullName>
    </recommendedName>
</protein>
<dbReference type="InterPro" id="IPR018378">
    <property type="entry name" value="C-type_lectin_CS"/>
</dbReference>
<dbReference type="SMART" id="SM00034">
    <property type="entry name" value="CLECT"/>
    <property type="match status" value="3"/>
</dbReference>
<dbReference type="InterPro" id="IPR016186">
    <property type="entry name" value="C-type_lectin-like/link_sf"/>
</dbReference>
<dbReference type="Proteomes" id="UP001239994">
    <property type="component" value="Unassembled WGS sequence"/>
</dbReference>
<dbReference type="Gene3D" id="3.10.100.10">
    <property type="entry name" value="Mannose-Binding Protein A, subunit A"/>
    <property type="match status" value="3"/>
</dbReference>
<dbReference type="PROSITE" id="PS50041">
    <property type="entry name" value="C_TYPE_LECTIN_2"/>
    <property type="match status" value="3"/>
</dbReference>
<dbReference type="AlphaFoldDB" id="A0AAD9DQD9"/>